<proteinExistence type="predicted"/>
<dbReference type="EMBL" id="UZAF01020675">
    <property type="protein sequence ID" value="VDO72025.1"/>
    <property type="molecule type" value="Genomic_DNA"/>
</dbReference>
<protein>
    <submittedName>
        <fullName evidence="5">Secreted protein</fullName>
    </submittedName>
</protein>
<organism evidence="5">
    <name type="scientific">Haemonchus placei</name>
    <name type="common">Barber's pole worm</name>
    <dbReference type="NCBI Taxonomy" id="6290"/>
    <lineage>
        <taxon>Eukaryota</taxon>
        <taxon>Metazoa</taxon>
        <taxon>Ecdysozoa</taxon>
        <taxon>Nematoda</taxon>
        <taxon>Chromadorea</taxon>
        <taxon>Rhabditida</taxon>
        <taxon>Rhabditina</taxon>
        <taxon>Rhabditomorpha</taxon>
        <taxon>Strongyloidea</taxon>
        <taxon>Trichostrongylidae</taxon>
        <taxon>Haemonchus</taxon>
    </lineage>
</organism>
<dbReference type="Proteomes" id="UP000268014">
    <property type="component" value="Unassembled WGS sequence"/>
</dbReference>
<evidence type="ECO:0000313" key="4">
    <source>
        <dbReference type="Proteomes" id="UP000268014"/>
    </source>
</evidence>
<feature type="region of interest" description="Disordered" evidence="1">
    <location>
        <begin position="20"/>
        <end position="62"/>
    </location>
</feature>
<feature type="compositionally biased region" description="Polar residues" evidence="1">
    <location>
        <begin position="20"/>
        <end position="35"/>
    </location>
</feature>
<evidence type="ECO:0000256" key="2">
    <source>
        <dbReference type="SAM" id="SignalP"/>
    </source>
</evidence>
<keyword evidence="4" id="KW-1185">Reference proteome</keyword>
<evidence type="ECO:0000256" key="1">
    <source>
        <dbReference type="SAM" id="MobiDB-lite"/>
    </source>
</evidence>
<accession>A0A0N4X2L9</accession>
<dbReference type="AlphaFoldDB" id="A0A0N4X2L9"/>
<dbReference type="WBParaSite" id="HPLM_0001860701-mRNA-1">
    <property type="protein sequence ID" value="HPLM_0001860701-mRNA-1"/>
    <property type="gene ID" value="HPLM_0001860701"/>
</dbReference>
<evidence type="ECO:0000313" key="3">
    <source>
        <dbReference type="EMBL" id="VDO72025.1"/>
    </source>
</evidence>
<feature type="signal peptide" evidence="2">
    <location>
        <begin position="1"/>
        <end position="16"/>
    </location>
</feature>
<feature type="compositionally biased region" description="Acidic residues" evidence="1">
    <location>
        <begin position="42"/>
        <end position="62"/>
    </location>
</feature>
<evidence type="ECO:0000313" key="5">
    <source>
        <dbReference type="WBParaSite" id="HPLM_0001860701-mRNA-1"/>
    </source>
</evidence>
<keyword evidence="2" id="KW-0732">Signal</keyword>
<feature type="chain" id="PRO_5043124248" evidence="2">
    <location>
        <begin position="17"/>
        <end position="81"/>
    </location>
</feature>
<reference evidence="5" key="1">
    <citation type="submission" date="2017-02" db="UniProtKB">
        <authorList>
            <consortium name="WormBaseParasite"/>
        </authorList>
    </citation>
    <scope>IDENTIFICATION</scope>
</reference>
<reference evidence="3 4" key="2">
    <citation type="submission" date="2018-11" db="EMBL/GenBank/DDBJ databases">
        <authorList>
            <consortium name="Pathogen Informatics"/>
        </authorList>
    </citation>
    <scope>NUCLEOTIDE SEQUENCE [LARGE SCALE GENOMIC DNA]</scope>
    <source>
        <strain evidence="3 4">MHpl1</strain>
    </source>
</reference>
<gene>
    <name evidence="3" type="ORF">HPLM_LOCUS18599</name>
</gene>
<sequence length="81" mass="8916">MAYLMALLWQAILTEAAQNRYTTTPLPSSTIASTADNHDANDDADDNGDADGGDEDDDDDDFLENRHGIGLWLSGRYNLRL</sequence>
<name>A0A0N4X2L9_HAEPC</name>